<sequence length="316" mass="35737">MQYFLNKEIIHIKLMKIPVNRLLVPTLSADDKPRKPHHIAYTDWGDRENPHVVICVHGLTRNCRDFDHLAHALQADCRVICVDVVGRGQSDWLQEAQDYEYYPLYLSDAIFLLNHLKSQYTTAIVLDWVGVSMGGLIGIVLALQQNLPVPMNKLVISDLGPLISAVALKRIAEYVGKDPRFASFEEFKNYMKLISVSFGPLTDEQWTHMAIHSARAYPDGSYGFRYDPKIAVSFQTHEITDIDLWAQWDQLNVPTLVLRGMESDILSAETAAQMQVRGAKAKVVELPGIGHAPMLMDDNQIKIVRDFILNERGDAV</sequence>
<dbReference type="PANTHER" id="PTHR43798">
    <property type="entry name" value="MONOACYLGLYCEROL LIPASE"/>
    <property type="match status" value="1"/>
</dbReference>
<dbReference type="Pfam" id="PF12697">
    <property type="entry name" value="Abhydrolase_6"/>
    <property type="match status" value="1"/>
</dbReference>
<organism evidence="2 3">
    <name type="scientific">Nitrosomonas ureae</name>
    <dbReference type="NCBI Taxonomy" id="44577"/>
    <lineage>
        <taxon>Bacteria</taxon>
        <taxon>Pseudomonadati</taxon>
        <taxon>Pseudomonadota</taxon>
        <taxon>Betaproteobacteria</taxon>
        <taxon>Nitrosomonadales</taxon>
        <taxon>Nitrosomonadaceae</taxon>
        <taxon>Nitrosomonas</taxon>
    </lineage>
</organism>
<dbReference type="InterPro" id="IPR000073">
    <property type="entry name" value="AB_hydrolase_1"/>
</dbReference>
<dbReference type="PANTHER" id="PTHR43798:SF33">
    <property type="entry name" value="HYDROLASE, PUTATIVE (AFU_ORTHOLOGUE AFUA_2G14860)-RELATED"/>
    <property type="match status" value="1"/>
</dbReference>
<evidence type="ECO:0000313" key="2">
    <source>
        <dbReference type="EMBL" id="SEF93408.1"/>
    </source>
</evidence>
<dbReference type="InterPro" id="IPR050266">
    <property type="entry name" value="AB_hydrolase_sf"/>
</dbReference>
<dbReference type="InterPro" id="IPR029058">
    <property type="entry name" value="AB_hydrolase_fold"/>
</dbReference>
<evidence type="ECO:0000313" key="3">
    <source>
        <dbReference type="Proteomes" id="UP000236753"/>
    </source>
</evidence>
<reference evidence="2 3" key="1">
    <citation type="submission" date="2016-10" db="EMBL/GenBank/DDBJ databases">
        <authorList>
            <person name="de Groot N.N."/>
        </authorList>
    </citation>
    <scope>NUCLEOTIDE SEQUENCE [LARGE SCALE GENOMIC DNA]</scope>
    <source>
        <strain evidence="2 3">Nm13</strain>
    </source>
</reference>
<accession>A0A1H5W288</accession>
<proteinExistence type="predicted"/>
<dbReference type="Proteomes" id="UP000236753">
    <property type="component" value="Unassembled WGS sequence"/>
</dbReference>
<dbReference type="AlphaFoldDB" id="A0A1H5W288"/>
<dbReference type="SUPFAM" id="SSF53474">
    <property type="entry name" value="alpha/beta-Hydrolases"/>
    <property type="match status" value="1"/>
</dbReference>
<dbReference type="Gene3D" id="3.40.50.1820">
    <property type="entry name" value="alpha/beta hydrolase"/>
    <property type="match status" value="1"/>
</dbReference>
<dbReference type="EMBL" id="FNUX01000016">
    <property type="protein sequence ID" value="SEF93408.1"/>
    <property type="molecule type" value="Genomic_DNA"/>
</dbReference>
<dbReference type="PRINTS" id="PR00111">
    <property type="entry name" value="ABHYDROLASE"/>
</dbReference>
<evidence type="ECO:0000259" key="1">
    <source>
        <dbReference type="Pfam" id="PF12697"/>
    </source>
</evidence>
<name>A0A1H5W288_9PROT</name>
<protein>
    <submittedName>
        <fullName evidence="2">Pimeloyl-ACP methyl ester carboxylesterase</fullName>
    </submittedName>
</protein>
<feature type="domain" description="AB hydrolase-1" evidence="1">
    <location>
        <begin position="53"/>
        <end position="296"/>
    </location>
</feature>
<dbReference type="GO" id="GO:0016020">
    <property type="term" value="C:membrane"/>
    <property type="evidence" value="ECO:0007669"/>
    <property type="project" value="TreeGrafter"/>
</dbReference>
<gene>
    <name evidence="2" type="ORF">SAMN05216334_11610</name>
</gene>